<feature type="domain" description="BLUF" evidence="1">
    <location>
        <begin position="1"/>
        <end position="96"/>
    </location>
</feature>
<organism evidence="2 3">
    <name type="scientific">Psychrobacter alimentarius</name>
    <dbReference type="NCBI Taxonomy" id="261164"/>
    <lineage>
        <taxon>Bacteria</taxon>
        <taxon>Pseudomonadati</taxon>
        <taxon>Pseudomonadota</taxon>
        <taxon>Gammaproteobacteria</taxon>
        <taxon>Moraxellales</taxon>
        <taxon>Moraxellaceae</taxon>
        <taxon>Psychrobacter</taxon>
    </lineage>
</organism>
<evidence type="ECO:0000313" key="2">
    <source>
        <dbReference type="EMBL" id="AMT97877.1"/>
    </source>
</evidence>
<dbReference type="EMBL" id="CP014945">
    <property type="protein sequence ID" value="AMT97877.1"/>
    <property type="molecule type" value="Genomic_DNA"/>
</dbReference>
<dbReference type="Proteomes" id="UP000076104">
    <property type="component" value="Chromosome"/>
</dbReference>
<keyword evidence="3" id="KW-1185">Reference proteome</keyword>
<accession>A0ABN4N542</accession>
<dbReference type="InterPro" id="IPR007024">
    <property type="entry name" value="BLUF_domain"/>
</dbReference>
<dbReference type="GeneID" id="33059754"/>
<dbReference type="PROSITE" id="PS50925">
    <property type="entry name" value="BLUF"/>
    <property type="match status" value="1"/>
</dbReference>
<name>A0ABN4N542_9GAMM</name>
<evidence type="ECO:0000259" key="1">
    <source>
        <dbReference type="PROSITE" id="PS50925"/>
    </source>
</evidence>
<proteinExistence type="predicted"/>
<reference evidence="2 3" key="1">
    <citation type="submission" date="2016-03" db="EMBL/GenBank/DDBJ databases">
        <title>Genome sequencing of Psychrobacter alimentarius PAMC 27889.</title>
        <authorList>
            <person name="Lee J."/>
            <person name="Kim O.-S."/>
        </authorList>
    </citation>
    <scope>NUCLEOTIDE SEQUENCE [LARGE SCALE GENOMIC DNA]</scope>
    <source>
        <strain evidence="2 3">PAMC 27889</strain>
    </source>
</reference>
<dbReference type="Pfam" id="PF04940">
    <property type="entry name" value="BLUF"/>
    <property type="match status" value="1"/>
</dbReference>
<dbReference type="SMART" id="SM01034">
    <property type="entry name" value="BLUF"/>
    <property type="match status" value="1"/>
</dbReference>
<evidence type="ECO:0000313" key="3">
    <source>
        <dbReference type="Proteomes" id="UP000076104"/>
    </source>
</evidence>
<sequence length="242" mass="27601">MKCIAYISRTPTSDRSVRMPTGLSDIISVSRKHNPQSQITGIISYREGQYLQIIEGPYAEVDKLMAKIAADPRHEDLWVFLDGPVEKRSFDSWAVNVFDFVDQNALLNTFVENHMSVLTGFDDYQKSRIQPFIDIKQSDAVLEKHYEDKDLRLLAWPDLNTVSQPQLVMNLCIKLTKKPYPFNALANSGEFGAPHEVTQMIRAFDQSGLLSITESEPVKEQIVVEKKPNKFYGAIKKFLGMR</sequence>
<dbReference type="InterPro" id="IPR036046">
    <property type="entry name" value="Acylphosphatase-like_dom_sf"/>
</dbReference>
<dbReference type="RefSeq" id="WP_062845391.1">
    <property type="nucleotide sequence ID" value="NZ_CP014945.1"/>
</dbReference>
<protein>
    <recommendedName>
        <fullName evidence="1">BLUF domain-containing protein</fullName>
    </recommendedName>
</protein>
<dbReference type="Gene3D" id="3.30.70.100">
    <property type="match status" value="1"/>
</dbReference>
<dbReference type="SUPFAM" id="SSF54975">
    <property type="entry name" value="Acylphosphatase/BLUF domain-like"/>
    <property type="match status" value="1"/>
</dbReference>
<gene>
    <name evidence="2" type="ORF">A3K91_2300</name>
</gene>